<dbReference type="EMBL" id="FNTD01000004">
    <property type="protein sequence ID" value="SEC60745.1"/>
    <property type="molecule type" value="Genomic_DNA"/>
</dbReference>
<sequence length="107" mass="11905">MRTGSEPATARSALRARLWLSVWGLVWAVFGTALFALVGLPGWAAACGVLLLVIVVDMAVIVRHIRQGPHYQPGRDVPPYQPPRVGQPYPRPPSRHWRPRRHGHGHP</sequence>
<protein>
    <submittedName>
        <fullName evidence="3">Uncharacterized protein</fullName>
    </submittedName>
</protein>
<accession>A0A1H4TW88</accession>
<evidence type="ECO:0000256" key="2">
    <source>
        <dbReference type="SAM" id="Phobius"/>
    </source>
</evidence>
<organism evidence="3 4">
    <name type="scientific">Streptomyces misionensis</name>
    <dbReference type="NCBI Taxonomy" id="67331"/>
    <lineage>
        <taxon>Bacteria</taxon>
        <taxon>Bacillati</taxon>
        <taxon>Actinomycetota</taxon>
        <taxon>Actinomycetes</taxon>
        <taxon>Kitasatosporales</taxon>
        <taxon>Streptomycetaceae</taxon>
        <taxon>Streptomyces</taxon>
    </lineage>
</organism>
<dbReference type="STRING" id="67331.SAMN04490357_2418"/>
<name>A0A1H4TW88_9ACTN</name>
<evidence type="ECO:0000256" key="1">
    <source>
        <dbReference type="SAM" id="MobiDB-lite"/>
    </source>
</evidence>
<reference evidence="3 4" key="1">
    <citation type="submission" date="2016-10" db="EMBL/GenBank/DDBJ databases">
        <authorList>
            <person name="de Groot N.N."/>
        </authorList>
    </citation>
    <scope>NUCLEOTIDE SEQUENCE [LARGE SCALE GENOMIC DNA]</scope>
    <source>
        <strain evidence="3 4">DSM 40306</strain>
    </source>
</reference>
<feature type="transmembrane region" description="Helical" evidence="2">
    <location>
        <begin position="18"/>
        <end position="37"/>
    </location>
</feature>
<feature type="region of interest" description="Disordered" evidence="1">
    <location>
        <begin position="69"/>
        <end position="107"/>
    </location>
</feature>
<gene>
    <name evidence="3" type="ORF">SAMN04490357_2418</name>
</gene>
<dbReference type="RefSeq" id="WP_074992024.1">
    <property type="nucleotide sequence ID" value="NZ_FNTD01000004.1"/>
</dbReference>
<feature type="compositionally biased region" description="Basic residues" evidence="1">
    <location>
        <begin position="93"/>
        <end position="107"/>
    </location>
</feature>
<dbReference type="Proteomes" id="UP000182375">
    <property type="component" value="Unassembled WGS sequence"/>
</dbReference>
<evidence type="ECO:0000313" key="3">
    <source>
        <dbReference type="EMBL" id="SEC60745.1"/>
    </source>
</evidence>
<keyword evidence="2" id="KW-1133">Transmembrane helix</keyword>
<keyword evidence="2" id="KW-0812">Transmembrane</keyword>
<feature type="transmembrane region" description="Helical" evidence="2">
    <location>
        <begin position="43"/>
        <end position="62"/>
    </location>
</feature>
<dbReference type="AlphaFoldDB" id="A0A1H4TW88"/>
<proteinExistence type="predicted"/>
<keyword evidence="2" id="KW-0472">Membrane</keyword>
<dbReference type="Pfam" id="PF19870">
    <property type="entry name" value="DUF6343"/>
    <property type="match status" value="1"/>
</dbReference>
<dbReference type="GeneID" id="95511586"/>
<evidence type="ECO:0000313" key="4">
    <source>
        <dbReference type="Proteomes" id="UP000182375"/>
    </source>
</evidence>
<dbReference type="InterPro" id="IPR045924">
    <property type="entry name" value="DUF6343"/>
</dbReference>